<evidence type="ECO:0000256" key="1">
    <source>
        <dbReference type="ARBA" id="ARBA00001974"/>
    </source>
</evidence>
<dbReference type="InterPro" id="IPR036188">
    <property type="entry name" value="FAD/NAD-bd_sf"/>
</dbReference>
<name>L9KHZ9_TUPCH</name>
<feature type="chain" id="PRO_5003999493" description="Amine oxidase" evidence="17">
    <location>
        <begin position="27"/>
        <end position="594"/>
    </location>
</feature>
<evidence type="ECO:0000256" key="4">
    <source>
        <dbReference type="ARBA" id="ARBA00022525"/>
    </source>
</evidence>
<keyword evidence="4" id="KW-0964">Secreted</keyword>
<keyword evidence="7" id="KW-0800">Toxin</keyword>
<keyword evidence="9 16" id="KW-0560">Oxidoreductase</keyword>
<dbReference type="FunFam" id="1.10.405.10:FF:000004">
    <property type="entry name" value="Amine oxidase"/>
    <property type="match status" value="1"/>
</dbReference>
<keyword evidence="20" id="KW-1185">Reference proteome</keyword>
<sequence length="594" mass="66615">MSCGAIAKMRGVIVLGLLLAIASCLGYYEDLAQCFQDPDYESLLVMAQKGLHTSPLPKRVVVVGAGISGLTAAKTLQDAGHQVTILEASDRTGGRILTFRNKEEDWYCDLGPMRIPQSHRLVRTFVKKLGLKLNEFIQSNNNTWIFINGHRYRTWEVKANPELLGYSLNSRERGMSAADLFYQSINKFRQSLKTFNCSHLMSFYDSYSTKAYLLKEGRLSSEAVRLIGDMLNEDAGYYKSFLESLRSEIIFSRNDDFSEITGGFDQLPKALSNTLKPGTILLEAKVEMVERNGPEVRVSYRTGKPSSPLRTLTADFVVISTSAKATRRISFQPPLSPEKNHALRSVHYTSATKVVLACDELFWEQDGIRGGFSTTDRPSRFIYYPSHSFPSGKGVLLASYTVDDDSQFFTAMTDQQAVDTVLDDLAALHQISKKKLQRICSSSVVKRWSLDPFTLGAFAEFTPYQFTDYSQELSESEGRIYFAGEHTSTPHGWIDTAMKSGLRAAKKIQSVVAKEATMGQRPLWEPLTNISPQSVVPEGVWQEQTGRLTCGLWAAGWRDCRTLALCQHPVFTMESGITHVRGARTYMHCRIYTE</sequence>
<dbReference type="SUPFAM" id="SSF51905">
    <property type="entry name" value="FAD/NAD(P)-binding domain"/>
    <property type="match status" value="1"/>
</dbReference>
<dbReference type="AlphaFoldDB" id="L9KHZ9"/>
<evidence type="ECO:0000313" key="20">
    <source>
        <dbReference type="Proteomes" id="UP000011518"/>
    </source>
</evidence>
<dbReference type="GO" id="GO:0001716">
    <property type="term" value="F:L-amino-acid oxidase activity"/>
    <property type="evidence" value="ECO:0007669"/>
    <property type="project" value="UniProtKB-EC"/>
</dbReference>
<keyword evidence="11" id="KW-1015">Disulfide bond</keyword>
<dbReference type="FunCoup" id="L9KHZ9">
    <property type="interactions" value="135"/>
</dbReference>
<dbReference type="InterPro" id="IPR002937">
    <property type="entry name" value="Amino_oxidase"/>
</dbReference>
<evidence type="ECO:0000256" key="17">
    <source>
        <dbReference type="SAM" id="SignalP"/>
    </source>
</evidence>
<reference evidence="20" key="2">
    <citation type="journal article" date="2013" name="Nat. Commun.">
        <title>Genome of the Chinese tree shrew.</title>
        <authorList>
            <person name="Fan Y."/>
            <person name="Huang Z.Y."/>
            <person name="Cao C.C."/>
            <person name="Chen C.S."/>
            <person name="Chen Y.X."/>
            <person name="Fan D.D."/>
            <person name="He J."/>
            <person name="Hou H.L."/>
            <person name="Hu L."/>
            <person name="Hu X.T."/>
            <person name="Jiang X.T."/>
            <person name="Lai R."/>
            <person name="Lang Y.S."/>
            <person name="Liang B."/>
            <person name="Liao S.G."/>
            <person name="Mu D."/>
            <person name="Ma Y.Y."/>
            <person name="Niu Y.Y."/>
            <person name="Sun X.Q."/>
            <person name="Xia J.Q."/>
            <person name="Xiao J."/>
            <person name="Xiong Z.Q."/>
            <person name="Xu L."/>
            <person name="Yang L."/>
            <person name="Zhang Y."/>
            <person name="Zhao W."/>
            <person name="Zhao X.D."/>
            <person name="Zheng Y.T."/>
            <person name="Zhou J.M."/>
            <person name="Zhu Y.B."/>
            <person name="Zhang G.J."/>
            <person name="Wang J."/>
            <person name="Yao Y.G."/>
        </authorList>
    </citation>
    <scope>NUCLEOTIDE SEQUENCE [LARGE SCALE GENOMIC DNA]</scope>
</reference>
<keyword evidence="12" id="KW-0325">Glycoprotein</keyword>
<dbReference type="GO" id="GO:0009063">
    <property type="term" value="P:amino acid catabolic process"/>
    <property type="evidence" value="ECO:0007669"/>
    <property type="project" value="TreeGrafter"/>
</dbReference>
<comment type="cofactor">
    <cofactor evidence="1 16">
        <name>FAD</name>
        <dbReference type="ChEBI" id="CHEBI:57692"/>
    </cofactor>
</comment>
<evidence type="ECO:0000256" key="5">
    <source>
        <dbReference type="ARBA" id="ARBA00022529"/>
    </source>
</evidence>
<organism evidence="19 20">
    <name type="scientific">Tupaia chinensis</name>
    <name type="common">Chinese tree shrew</name>
    <name type="synonym">Tupaia belangeri chinensis</name>
    <dbReference type="NCBI Taxonomy" id="246437"/>
    <lineage>
        <taxon>Eukaryota</taxon>
        <taxon>Metazoa</taxon>
        <taxon>Chordata</taxon>
        <taxon>Craniata</taxon>
        <taxon>Vertebrata</taxon>
        <taxon>Euteleostomi</taxon>
        <taxon>Mammalia</taxon>
        <taxon>Eutheria</taxon>
        <taxon>Euarchontoglires</taxon>
        <taxon>Scandentia</taxon>
        <taxon>Tupaiidae</taxon>
        <taxon>Tupaia</taxon>
    </lineage>
</organism>
<dbReference type="GO" id="GO:0042742">
    <property type="term" value="P:defense response to bacterium"/>
    <property type="evidence" value="ECO:0007669"/>
    <property type="project" value="UniProtKB-KW"/>
</dbReference>
<dbReference type="EMBL" id="KB320836">
    <property type="protein sequence ID" value="ELW62119.1"/>
    <property type="molecule type" value="Genomic_DNA"/>
</dbReference>
<dbReference type="Gene3D" id="1.10.405.10">
    <property type="entry name" value="Guanine Nucleotide Dissociation Inhibitor, domain 1"/>
    <property type="match status" value="1"/>
</dbReference>
<dbReference type="Gene3D" id="3.50.50.60">
    <property type="entry name" value="FAD/NAD(P)-binding domain"/>
    <property type="match status" value="1"/>
</dbReference>
<feature type="binding site" evidence="15">
    <location>
        <begin position="111"/>
        <end position="114"/>
    </location>
    <ligand>
        <name>FAD</name>
        <dbReference type="ChEBI" id="CHEBI:57692"/>
    </ligand>
</feature>
<dbReference type="InterPro" id="IPR001613">
    <property type="entry name" value="Flavin_amine_oxidase"/>
</dbReference>
<evidence type="ECO:0000256" key="15">
    <source>
        <dbReference type="PIRSR" id="PIRSR601613-1"/>
    </source>
</evidence>
<dbReference type="STRING" id="246437.L9KHZ9"/>
<keyword evidence="17" id="KW-0732">Signal</keyword>
<evidence type="ECO:0000256" key="9">
    <source>
        <dbReference type="ARBA" id="ARBA00023002"/>
    </source>
</evidence>
<dbReference type="SUPFAM" id="SSF54373">
    <property type="entry name" value="FAD-linked reductases, C-terminal domain"/>
    <property type="match status" value="1"/>
</dbReference>
<evidence type="ECO:0000256" key="11">
    <source>
        <dbReference type="ARBA" id="ARBA00023157"/>
    </source>
</evidence>
<dbReference type="eggNOG" id="KOG0029">
    <property type="taxonomic scope" value="Eukaryota"/>
</dbReference>
<feature type="binding site" evidence="15">
    <location>
        <position position="286"/>
    </location>
    <ligand>
        <name>FAD</name>
        <dbReference type="ChEBI" id="CHEBI:57692"/>
    </ligand>
</feature>
<keyword evidence="13" id="KW-1199">Hemostasis impairing toxin</keyword>
<feature type="binding site" evidence="15">
    <location>
        <position position="114"/>
    </location>
    <ligand>
        <name>substrate</name>
    </ligand>
</feature>
<evidence type="ECO:0000259" key="18">
    <source>
        <dbReference type="Pfam" id="PF01593"/>
    </source>
</evidence>
<dbReference type="Proteomes" id="UP000011518">
    <property type="component" value="Unassembled WGS sequence"/>
</dbReference>
<evidence type="ECO:0000256" key="6">
    <source>
        <dbReference type="ARBA" id="ARBA00022630"/>
    </source>
</evidence>
<comment type="similarity">
    <text evidence="3">Belongs to the flavin monoamine oxidase family. FIG1 subfamily.</text>
</comment>
<dbReference type="PANTHER" id="PTHR10742:SF355">
    <property type="entry name" value="AMINE OXIDASE"/>
    <property type="match status" value="1"/>
</dbReference>
<dbReference type="FunFam" id="3.50.50.60:FF:000450">
    <property type="entry name" value="Amine oxidase"/>
    <property type="match status" value="1"/>
</dbReference>
<evidence type="ECO:0000256" key="2">
    <source>
        <dbReference type="ARBA" id="ARBA00004613"/>
    </source>
</evidence>
<feature type="domain" description="Amine oxidase" evidence="18">
    <location>
        <begin position="67"/>
        <end position="508"/>
    </location>
</feature>
<protein>
    <recommendedName>
        <fullName evidence="16">Amine oxidase</fullName>
        <ecNumber evidence="16">1.4.3.-</ecNumber>
    </recommendedName>
</protein>
<feature type="binding site" evidence="15">
    <location>
        <position position="68"/>
    </location>
    <ligand>
        <name>FAD</name>
        <dbReference type="ChEBI" id="CHEBI:57692"/>
    </ligand>
</feature>
<dbReference type="Pfam" id="PF01593">
    <property type="entry name" value="Amino_oxidase"/>
    <property type="match status" value="1"/>
</dbReference>
<dbReference type="Gene3D" id="3.90.660.10">
    <property type="match status" value="1"/>
</dbReference>
<dbReference type="FunFam" id="3.50.50.60:FF:000242">
    <property type="entry name" value="Amine oxidase"/>
    <property type="match status" value="1"/>
</dbReference>
<dbReference type="GO" id="GO:0005576">
    <property type="term" value="C:extracellular region"/>
    <property type="evidence" value="ECO:0007669"/>
    <property type="project" value="UniProtKB-SubCell"/>
</dbReference>
<evidence type="ECO:0000256" key="7">
    <source>
        <dbReference type="ARBA" id="ARBA00022656"/>
    </source>
</evidence>
<dbReference type="InParanoid" id="L9KHZ9"/>
<dbReference type="GO" id="GO:0090729">
    <property type="term" value="F:toxin activity"/>
    <property type="evidence" value="ECO:0007669"/>
    <property type="project" value="UniProtKB-KW"/>
</dbReference>
<evidence type="ECO:0000256" key="12">
    <source>
        <dbReference type="ARBA" id="ARBA00023180"/>
    </source>
</evidence>
<evidence type="ECO:0000256" key="8">
    <source>
        <dbReference type="ARBA" id="ARBA00022827"/>
    </source>
</evidence>
<gene>
    <name evidence="19" type="ORF">TREES_T100004201</name>
</gene>
<reference evidence="20" key="1">
    <citation type="submission" date="2012-07" db="EMBL/GenBank/DDBJ databases">
        <title>Genome of the Chinese tree shrew, a rising model animal genetically related to primates.</title>
        <authorList>
            <person name="Zhang G."/>
            <person name="Fan Y."/>
            <person name="Yao Y."/>
            <person name="Huang Z."/>
        </authorList>
    </citation>
    <scope>NUCLEOTIDE SEQUENCE [LARGE SCALE GENOMIC DNA]</scope>
</reference>
<evidence type="ECO:0000256" key="16">
    <source>
        <dbReference type="RuleBase" id="RU362067"/>
    </source>
</evidence>
<dbReference type="EC" id="1.4.3.-" evidence="16"/>
<comment type="subcellular location">
    <subcellularLocation>
        <location evidence="2">Secreted</location>
    </subcellularLocation>
</comment>
<evidence type="ECO:0000256" key="13">
    <source>
        <dbReference type="ARBA" id="ARBA00023240"/>
    </source>
</evidence>
<evidence type="ECO:0000256" key="3">
    <source>
        <dbReference type="ARBA" id="ARBA00005465"/>
    </source>
</evidence>
<keyword evidence="5" id="KW-0929">Antimicrobial</keyword>
<keyword evidence="10" id="KW-0044">Antibiotic</keyword>
<keyword evidence="8 16" id="KW-0274">FAD</keyword>
<feature type="binding site" evidence="15">
    <location>
        <begin position="87"/>
        <end position="88"/>
    </location>
    <ligand>
        <name>FAD</name>
        <dbReference type="ChEBI" id="CHEBI:57692"/>
    </ligand>
</feature>
<comment type="catalytic activity">
    <reaction evidence="14">
        <text>an L-alpha-amino acid + O2 + H2O = a 2-oxocarboxylate + H2O2 + NH4(+)</text>
        <dbReference type="Rhea" id="RHEA:13781"/>
        <dbReference type="ChEBI" id="CHEBI:15377"/>
        <dbReference type="ChEBI" id="CHEBI:15379"/>
        <dbReference type="ChEBI" id="CHEBI:16240"/>
        <dbReference type="ChEBI" id="CHEBI:28938"/>
        <dbReference type="ChEBI" id="CHEBI:35179"/>
        <dbReference type="ChEBI" id="CHEBI:59869"/>
        <dbReference type="EC" id="1.4.3.2"/>
    </reaction>
</comment>
<dbReference type="PRINTS" id="PR00757">
    <property type="entry name" value="AMINEOXDASEF"/>
</dbReference>
<dbReference type="InterPro" id="IPR050281">
    <property type="entry name" value="Flavin_monoamine_oxidase"/>
</dbReference>
<evidence type="ECO:0000313" key="19">
    <source>
        <dbReference type="EMBL" id="ELW62119.1"/>
    </source>
</evidence>
<dbReference type="PANTHER" id="PTHR10742">
    <property type="entry name" value="FLAVIN MONOAMINE OXIDASE"/>
    <property type="match status" value="1"/>
</dbReference>
<evidence type="ECO:0000256" key="14">
    <source>
        <dbReference type="ARBA" id="ARBA00047637"/>
    </source>
</evidence>
<keyword evidence="6 16" id="KW-0285">Flavoprotein</keyword>
<feature type="binding site" evidence="15">
    <location>
        <position position="485"/>
    </location>
    <ligand>
        <name>FAD</name>
        <dbReference type="ChEBI" id="CHEBI:57692"/>
    </ligand>
</feature>
<accession>L9KHZ9</accession>
<proteinExistence type="inferred from homology"/>
<evidence type="ECO:0000256" key="10">
    <source>
        <dbReference type="ARBA" id="ARBA00023022"/>
    </source>
</evidence>
<feature type="signal peptide" evidence="17">
    <location>
        <begin position="1"/>
        <end position="26"/>
    </location>
</feature>